<protein>
    <submittedName>
        <fullName evidence="2 3">Alpha/beta hydrolase</fullName>
    </submittedName>
</protein>
<dbReference type="AlphaFoldDB" id="A0AAD1G101"/>
<dbReference type="InterPro" id="IPR010520">
    <property type="entry name" value="FrsA-like"/>
</dbReference>
<reference evidence="3 5" key="2">
    <citation type="submission" date="2018-10" db="EMBL/GenBank/DDBJ databases">
        <title>Genomic Encyclopedia of Type Strains, Phase IV (KMG-IV): sequencing the most valuable type-strain genomes for metagenomic binning, comparative biology and taxonomic classification.</title>
        <authorList>
            <person name="Goeker M."/>
        </authorList>
    </citation>
    <scope>NUCLEOTIDE SEQUENCE [LARGE SCALE GENOMIC DNA]</scope>
    <source>
        <strain evidence="3 5">DSM 19791</strain>
    </source>
</reference>
<dbReference type="PANTHER" id="PTHR22946">
    <property type="entry name" value="DIENELACTONE HYDROLASE DOMAIN-CONTAINING PROTEIN-RELATED"/>
    <property type="match status" value="1"/>
</dbReference>
<evidence type="ECO:0000256" key="1">
    <source>
        <dbReference type="ARBA" id="ARBA00022801"/>
    </source>
</evidence>
<keyword evidence="1 2" id="KW-0378">Hydrolase</keyword>
<dbReference type="Pfam" id="PF06500">
    <property type="entry name" value="FrsA-like"/>
    <property type="match status" value="1"/>
</dbReference>
<keyword evidence="5" id="KW-1185">Reference proteome</keyword>
<dbReference type="PANTHER" id="PTHR22946:SF12">
    <property type="entry name" value="CONIDIAL PIGMENT BIOSYNTHESIS PROTEIN AYG1 (AFU_ORTHOLOGUE AFUA_2G17550)"/>
    <property type="match status" value="1"/>
</dbReference>
<reference evidence="2 4" key="1">
    <citation type="submission" date="2018-06" db="EMBL/GenBank/DDBJ databases">
        <title>Complete Genome Sequence of the Microcystin-Degrading Bacterium Sphingosinicella microcystinivorans Strain B-9.</title>
        <authorList>
            <person name="Jin H."/>
            <person name="Nishizawa T."/>
            <person name="Guo Y."/>
            <person name="Nishizawa A."/>
            <person name="Park H."/>
            <person name="Kato H."/>
            <person name="Tsuji K."/>
            <person name="Harada K."/>
        </authorList>
    </citation>
    <scope>NUCLEOTIDE SEQUENCE [LARGE SCALE GENOMIC DNA]</scope>
    <source>
        <strain evidence="2 4">B9</strain>
    </source>
</reference>
<sequence length="385" mass="43471">MYEPFPGNYVWNLGVNICLCMGGAIGEIDRANDEVREIAREGADKGTAAFFESWGRMADRLVELGEECEAAGHDLSAGEKYRRATAYYMTAERMQARDYEPRKQMYRKMLETMQRAIDKSGLGWERVEIPFEGAHFPALFIPGEGEGPRPTMVFCNGLDSVKEMIALSIGDTFARRGISVLAVDQPGVGEALRLNGLPAIHDTERWAGAAVDALEFRGDVDKDAIGMMGWSLGGYYAPRASIYEKRFKLCVAWGANHNWGELQSRRLKNEGENPVPHYWDHVMWVWGQPDMETFMALMPKVTLNGHMDKMTVPFLITHGSNDRQIPREYAYQSRDQAVNSPCVELRLFSEREGGVEHCSADNMEPVKSYIADWVRDRFSELDEAS</sequence>
<proteinExistence type="predicted"/>
<organism evidence="2 4">
    <name type="scientific">Sphingosinicella microcystinivorans</name>
    <dbReference type="NCBI Taxonomy" id="335406"/>
    <lineage>
        <taxon>Bacteria</taxon>
        <taxon>Pseudomonadati</taxon>
        <taxon>Pseudomonadota</taxon>
        <taxon>Alphaproteobacteria</taxon>
        <taxon>Sphingomonadales</taxon>
        <taxon>Sphingosinicellaceae</taxon>
        <taxon>Sphingosinicella</taxon>
    </lineage>
</organism>
<dbReference type="SUPFAM" id="SSF53474">
    <property type="entry name" value="alpha/beta-Hydrolases"/>
    <property type="match status" value="1"/>
</dbReference>
<dbReference type="Gene3D" id="1.20.1440.110">
    <property type="entry name" value="acylaminoacyl peptidase"/>
    <property type="match status" value="1"/>
</dbReference>
<evidence type="ECO:0000313" key="3">
    <source>
        <dbReference type="EMBL" id="RKS91212.1"/>
    </source>
</evidence>
<accession>A0AAD1G101</accession>
<dbReference type="EMBL" id="AP018711">
    <property type="protein sequence ID" value="BBE34180.1"/>
    <property type="molecule type" value="Genomic_DNA"/>
</dbReference>
<dbReference type="Proteomes" id="UP000275727">
    <property type="component" value="Chromosome"/>
</dbReference>
<name>A0AAD1G101_SPHMI</name>
<dbReference type="InterPro" id="IPR029058">
    <property type="entry name" value="AB_hydrolase_fold"/>
</dbReference>
<evidence type="ECO:0000313" key="5">
    <source>
        <dbReference type="Proteomes" id="UP000276029"/>
    </source>
</evidence>
<evidence type="ECO:0000313" key="4">
    <source>
        <dbReference type="Proteomes" id="UP000275727"/>
    </source>
</evidence>
<evidence type="ECO:0000313" key="2">
    <source>
        <dbReference type="EMBL" id="BBE34180.1"/>
    </source>
</evidence>
<dbReference type="RefSeq" id="WP_121049714.1">
    <property type="nucleotide sequence ID" value="NZ_AP018711.1"/>
</dbReference>
<dbReference type="KEGG" id="smic:SmB9_18380"/>
<dbReference type="EMBL" id="RBWX01000007">
    <property type="protein sequence ID" value="RKS91212.1"/>
    <property type="molecule type" value="Genomic_DNA"/>
</dbReference>
<dbReference type="Proteomes" id="UP000276029">
    <property type="component" value="Unassembled WGS sequence"/>
</dbReference>
<dbReference type="Gene3D" id="3.40.50.1820">
    <property type="entry name" value="alpha/beta hydrolase"/>
    <property type="match status" value="1"/>
</dbReference>
<gene>
    <name evidence="3" type="ORF">DFR51_0768</name>
    <name evidence="2" type="ORF">SmB9_18380</name>
</gene>
<dbReference type="GO" id="GO:0016787">
    <property type="term" value="F:hydrolase activity"/>
    <property type="evidence" value="ECO:0007669"/>
    <property type="project" value="UniProtKB-KW"/>
</dbReference>
<dbReference type="InterPro" id="IPR050261">
    <property type="entry name" value="FrsA_esterase"/>
</dbReference>